<dbReference type="Gene3D" id="3.30.1390.20">
    <property type="entry name" value="Ribosomal protein L30, ferredoxin-like fold domain"/>
    <property type="match status" value="1"/>
</dbReference>
<dbReference type="InterPro" id="IPR016082">
    <property type="entry name" value="Ribosomal_uL30_ferredoxin-like"/>
</dbReference>
<dbReference type="PANTHER" id="PTHR11377">
    <property type="entry name" value="N-MYRISTOYL TRANSFERASE"/>
    <property type="match status" value="1"/>
</dbReference>
<keyword evidence="5 6" id="KW-0012">Acyltransferase</keyword>
<dbReference type="GO" id="GO:0004379">
    <property type="term" value="F:glycylpeptide N-tetradecanoyltransferase activity"/>
    <property type="evidence" value="ECO:0007669"/>
    <property type="project" value="UniProtKB-EC"/>
</dbReference>
<proteinExistence type="inferred from homology"/>
<dbReference type="InterPro" id="IPR016181">
    <property type="entry name" value="Acyl_CoA_acyltransferase"/>
</dbReference>
<evidence type="ECO:0000256" key="7">
    <source>
        <dbReference type="RuleBase" id="RU004178"/>
    </source>
</evidence>
<comment type="catalytic activity">
    <reaction evidence="6">
        <text>N-terminal glycyl-[protein] + tetradecanoyl-CoA = N-tetradecanoylglycyl-[protein] + CoA + H(+)</text>
        <dbReference type="Rhea" id="RHEA:15521"/>
        <dbReference type="Rhea" id="RHEA-COMP:12666"/>
        <dbReference type="Rhea" id="RHEA-COMP:12667"/>
        <dbReference type="ChEBI" id="CHEBI:15378"/>
        <dbReference type="ChEBI" id="CHEBI:57287"/>
        <dbReference type="ChEBI" id="CHEBI:57385"/>
        <dbReference type="ChEBI" id="CHEBI:64723"/>
        <dbReference type="ChEBI" id="CHEBI:133050"/>
        <dbReference type="EC" id="2.3.1.97"/>
    </reaction>
</comment>
<dbReference type="Pfam" id="PF02799">
    <property type="entry name" value="NMT_C"/>
    <property type="match status" value="1"/>
</dbReference>
<evidence type="ECO:0000259" key="10">
    <source>
        <dbReference type="Pfam" id="PF01233"/>
    </source>
</evidence>
<dbReference type="InterPro" id="IPR036919">
    <property type="entry name" value="Ribo_uL30_ferredoxin-like_sf"/>
</dbReference>
<sequence length="572" mass="65921">MDQEVPYSLRKKMEYEEKMEKLSQKMNEEYQARREENARYALKRTKELIAEYKELARKEEETRRAAEARGAFYVPKEPEFYVVVRIRGIHKVPPKERKTLELMRLKKPNHAVFVRNNGPMRAMLQKVRAYIAFGFADINLLRTLVYKRGMAKVSKRPLAGNSSVYKVGQDMRLNLTNEVIEDHFGGRIRCVEELIYQIYMGTDLFKKANNLLWPFTLCSPRKGFGGRKAKDIRTEEVPLPPGYRFATLDTHAELRTLHDLIKHHYVSSREDGVVLTYTEDFLRWQLECPTHRREYACTLRFAPGAGAPDEIVGFVLAKEQRVSVRGTVLRLVGINYLCLHTSHRSLGLAPLLIREITRRAHVARITVAIFTGGSPFFFSFARVQYFHRPINAEKLVEMNFIPAYMCRHGRFRIPEPRRRLRPMQAADADELMLVYRKECQSYELFEEFDREAFLHAFLPRGGVVHTYVAGDGAPEEFVSFFVANALYPETGRCIRTAYLYYYASPDVAGLVEDAVCMLNAQGIDLLNVLALGRNGAVVAGPAYIGGTGWLSYNFYNFRTGSVDPEKLFFVMH</sequence>
<feature type="coiled-coil region" evidence="8">
    <location>
        <begin position="12"/>
        <end position="69"/>
    </location>
</feature>
<evidence type="ECO:0000259" key="11">
    <source>
        <dbReference type="Pfam" id="PF02799"/>
    </source>
</evidence>
<dbReference type="Gene3D" id="3.40.630.30">
    <property type="match status" value="2"/>
</dbReference>
<accession>A0AAW2H830</accession>
<comment type="similarity">
    <text evidence="1">Belongs to the universal ribosomal protein uL30 family.</text>
</comment>
<evidence type="ECO:0000256" key="5">
    <source>
        <dbReference type="ARBA" id="ARBA00023315"/>
    </source>
</evidence>
<feature type="domain" description="Large ribosomal subunit protein uL30-like ferredoxin-like fold" evidence="9">
    <location>
        <begin position="81"/>
        <end position="131"/>
    </location>
</feature>
<dbReference type="InterPro" id="IPR035808">
    <property type="entry name" value="Ribosomal_uL30_euk_arc"/>
</dbReference>
<feature type="domain" description="Glycylpeptide N-tetradecanoyltransferase C-terminal" evidence="11">
    <location>
        <begin position="418"/>
        <end position="562"/>
    </location>
</feature>
<dbReference type="EMBL" id="JARGDH010000006">
    <property type="protein sequence ID" value="KAL0265952.1"/>
    <property type="molecule type" value="Genomic_DNA"/>
</dbReference>
<evidence type="ECO:0000256" key="1">
    <source>
        <dbReference type="ARBA" id="ARBA00007594"/>
    </source>
</evidence>
<dbReference type="SUPFAM" id="SSF55729">
    <property type="entry name" value="Acyl-CoA N-acyltransferases (Nat)"/>
    <property type="match status" value="2"/>
</dbReference>
<organism evidence="12">
    <name type="scientific">Menopon gallinae</name>
    <name type="common">poultry shaft louse</name>
    <dbReference type="NCBI Taxonomy" id="328185"/>
    <lineage>
        <taxon>Eukaryota</taxon>
        <taxon>Metazoa</taxon>
        <taxon>Ecdysozoa</taxon>
        <taxon>Arthropoda</taxon>
        <taxon>Hexapoda</taxon>
        <taxon>Insecta</taxon>
        <taxon>Pterygota</taxon>
        <taxon>Neoptera</taxon>
        <taxon>Paraneoptera</taxon>
        <taxon>Psocodea</taxon>
        <taxon>Troctomorpha</taxon>
        <taxon>Phthiraptera</taxon>
        <taxon>Amblycera</taxon>
        <taxon>Menoponidae</taxon>
        <taxon>Menopon</taxon>
    </lineage>
</organism>
<evidence type="ECO:0000256" key="2">
    <source>
        <dbReference type="ARBA" id="ARBA00009469"/>
    </source>
</evidence>
<comment type="similarity">
    <text evidence="2 7">Belongs to the NMT family.</text>
</comment>
<evidence type="ECO:0000313" key="12">
    <source>
        <dbReference type="EMBL" id="KAL0265952.1"/>
    </source>
</evidence>
<name>A0AAW2H830_9NEOP</name>
<dbReference type="SUPFAM" id="SSF55129">
    <property type="entry name" value="Ribosomal protein L30p/L7e"/>
    <property type="match status" value="1"/>
</dbReference>
<dbReference type="CDD" id="cd22265">
    <property type="entry name" value="UDM1_RNF168"/>
    <property type="match status" value="1"/>
</dbReference>
<dbReference type="GO" id="GO:0005737">
    <property type="term" value="C:cytoplasm"/>
    <property type="evidence" value="ECO:0007669"/>
    <property type="project" value="TreeGrafter"/>
</dbReference>
<reference evidence="12" key="1">
    <citation type="journal article" date="2024" name="Gigascience">
        <title>Chromosome-level genome of the poultry shaft louse Menopon gallinae provides insight into the host-switching and adaptive evolution of parasitic lice.</title>
        <authorList>
            <person name="Xu Y."/>
            <person name="Ma L."/>
            <person name="Liu S."/>
            <person name="Liang Y."/>
            <person name="Liu Q."/>
            <person name="He Z."/>
            <person name="Tian L."/>
            <person name="Duan Y."/>
            <person name="Cai W."/>
            <person name="Li H."/>
            <person name="Song F."/>
        </authorList>
    </citation>
    <scope>NUCLEOTIDE SEQUENCE</scope>
    <source>
        <strain evidence="12">Cailab_2023a</strain>
    </source>
</reference>
<dbReference type="InterPro" id="IPR022676">
    <property type="entry name" value="NMT_N"/>
</dbReference>
<dbReference type="EC" id="2.3.1.97" evidence="3 6"/>
<dbReference type="CDD" id="cd01657">
    <property type="entry name" value="Ribosomal_L7_archeal_euk"/>
    <property type="match status" value="1"/>
</dbReference>
<keyword evidence="4 6" id="KW-0808">Transferase</keyword>
<evidence type="ECO:0000256" key="6">
    <source>
        <dbReference type="RuleBase" id="RU000586"/>
    </source>
</evidence>
<dbReference type="Pfam" id="PF00327">
    <property type="entry name" value="Ribosomal_L30"/>
    <property type="match status" value="1"/>
</dbReference>
<evidence type="ECO:0000256" key="3">
    <source>
        <dbReference type="ARBA" id="ARBA00012923"/>
    </source>
</evidence>
<feature type="domain" description="Glycylpeptide N-tetradecanoyltransferase N-terminal" evidence="10">
    <location>
        <begin position="228"/>
        <end position="374"/>
    </location>
</feature>
<keyword evidence="8" id="KW-0175">Coiled coil</keyword>
<comment type="caution">
    <text evidence="12">The sequence shown here is derived from an EMBL/GenBank/DDBJ whole genome shotgun (WGS) entry which is preliminary data.</text>
</comment>
<evidence type="ECO:0000256" key="4">
    <source>
        <dbReference type="ARBA" id="ARBA00022679"/>
    </source>
</evidence>
<comment type="function">
    <text evidence="6">Adds a myristoyl group to the N-terminal glycine residue of certain cellular proteins.</text>
</comment>
<dbReference type="PANTHER" id="PTHR11377:SF5">
    <property type="entry name" value="GLYCYLPEPTIDE N-TETRADECANOYLTRANSFERASE"/>
    <property type="match status" value="1"/>
</dbReference>
<gene>
    <name evidence="12" type="ORF">PYX00_011669</name>
</gene>
<protein>
    <recommendedName>
        <fullName evidence="3 6">Glycylpeptide N-tetradecanoyltransferase</fullName>
        <ecNumber evidence="3 6">2.3.1.97</ecNumber>
    </recommendedName>
</protein>
<evidence type="ECO:0000259" key="9">
    <source>
        <dbReference type="Pfam" id="PF00327"/>
    </source>
</evidence>
<dbReference type="Gene3D" id="1.10.15.30">
    <property type="match status" value="1"/>
</dbReference>
<dbReference type="AlphaFoldDB" id="A0AAW2H830"/>
<dbReference type="Pfam" id="PF01233">
    <property type="entry name" value="NMT"/>
    <property type="match status" value="1"/>
</dbReference>
<evidence type="ECO:0000256" key="8">
    <source>
        <dbReference type="SAM" id="Coils"/>
    </source>
</evidence>
<dbReference type="InterPro" id="IPR022677">
    <property type="entry name" value="NMT_C"/>
</dbReference>
<dbReference type="InterPro" id="IPR000903">
    <property type="entry name" value="NMT"/>
</dbReference>